<feature type="region of interest" description="Disordered" evidence="1">
    <location>
        <begin position="606"/>
        <end position="680"/>
    </location>
</feature>
<evidence type="ECO:0000256" key="1">
    <source>
        <dbReference type="SAM" id="MobiDB-lite"/>
    </source>
</evidence>
<keyword evidence="2" id="KW-0472">Membrane</keyword>
<feature type="compositionally biased region" description="Basic and acidic residues" evidence="1">
    <location>
        <begin position="311"/>
        <end position="325"/>
    </location>
</feature>
<evidence type="ECO:0000313" key="4">
    <source>
        <dbReference type="Proteomes" id="UP001390339"/>
    </source>
</evidence>
<dbReference type="Proteomes" id="UP001390339">
    <property type="component" value="Unassembled WGS sequence"/>
</dbReference>
<keyword evidence="2" id="KW-1133">Transmembrane helix</keyword>
<feature type="region of interest" description="Disordered" evidence="1">
    <location>
        <begin position="188"/>
        <end position="274"/>
    </location>
</feature>
<feature type="compositionally biased region" description="Polar residues" evidence="1">
    <location>
        <begin position="498"/>
        <end position="513"/>
    </location>
</feature>
<proteinExistence type="predicted"/>
<accession>A0ABR2HYV8</accession>
<feature type="transmembrane region" description="Helical" evidence="2">
    <location>
        <begin position="280"/>
        <end position="304"/>
    </location>
</feature>
<evidence type="ECO:0000256" key="2">
    <source>
        <dbReference type="SAM" id="Phobius"/>
    </source>
</evidence>
<keyword evidence="4" id="KW-1185">Reference proteome</keyword>
<feature type="region of interest" description="Disordered" evidence="1">
    <location>
        <begin position="373"/>
        <end position="568"/>
    </location>
</feature>
<feature type="compositionally biased region" description="Polar residues" evidence="1">
    <location>
        <begin position="463"/>
        <end position="473"/>
    </location>
</feature>
<feature type="compositionally biased region" description="Polar residues" evidence="1">
    <location>
        <begin position="619"/>
        <end position="631"/>
    </location>
</feature>
<evidence type="ECO:0008006" key="5">
    <source>
        <dbReference type="Google" id="ProtNLM"/>
    </source>
</evidence>
<gene>
    <name evidence="3" type="ORF">PGQ11_011175</name>
</gene>
<keyword evidence="2" id="KW-0812">Transmembrane</keyword>
<evidence type="ECO:0000313" key="3">
    <source>
        <dbReference type="EMBL" id="KAK8855263.1"/>
    </source>
</evidence>
<organism evidence="3 4">
    <name type="scientific">Apiospora arundinis</name>
    <dbReference type="NCBI Taxonomy" id="335852"/>
    <lineage>
        <taxon>Eukaryota</taxon>
        <taxon>Fungi</taxon>
        <taxon>Dikarya</taxon>
        <taxon>Ascomycota</taxon>
        <taxon>Pezizomycotina</taxon>
        <taxon>Sordariomycetes</taxon>
        <taxon>Xylariomycetidae</taxon>
        <taxon>Amphisphaeriales</taxon>
        <taxon>Apiosporaceae</taxon>
        <taxon>Apiospora</taxon>
    </lineage>
</organism>
<feature type="compositionally biased region" description="Pro residues" evidence="1">
    <location>
        <begin position="435"/>
        <end position="445"/>
    </location>
</feature>
<feature type="region of interest" description="Disordered" evidence="1">
    <location>
        <begin position="308"/>
        <end position="329"/>
    </location>
</feature>
<comment type="caution">
    <text evidence="3">The sequence shown here is derived from an EMBL/GenBank/DDBJ whole genome shotgun (WGS) entry which is preliminary data.</text>
</comment>
<feature type="compositionally biased region" description="Low complexity" evidence="1">
    <location>
        <begin position="214"/>
        <end position="251"/>
    </location>
</feature>
<reference evidence="3 4" key="1">
    <citation type="journal article" date="2024" name="IMA Fungus">
        <title>Apiospora arundinis, a panoply of carbohydrate-active enzymes and secondary metabolites.</title>
        <authorList>
            <person name="Sorensen T."/>
            <person name="Petersen C."/>
            <person name="Muurmann A.T."/>
            <person name="Christiansen J.V."/>
            <person name="Brundto M.L."/>
            <person name="Overgaard C.K."/>
            <person name="Boysen A.T."/>
            <person name="Wollenberg R.D."/>
            <person name="Larsen T.O."/>
            <person name="Sorensen J.L."/>
            <person name="Nielsen K.L."/>
            <person name="Sondergaard T.E."/>
        </authorList>
    </citation>
    <scope>NUCLEOTIDE SEQUENCE [LARGE SCALE GENOMIC DNA]</scope>
    <source>
        <strain evidence="3 4">AAU 773</strain>
    </source>
</reference>
<feature type="compositionally biased region" description="Low complexity" evidence="1">
    <location>
        <begin position="261"/>
        <end position="274"/>
    </location>
</feature>
<protein>
    <recommendedName>
        <fullName evidence="5">Mid2 domain-containing protein</fullName>
    </recommendedName>
</protein>
<dbReference type="EMBL" id="JAPCWZ010000007">
    <property type="protein sequence ID" value="KAK8855263.1"/>
    <property type="molecule type" value="Genomic_DNA"/>
</dbReference>
<feature type="compositionally biased region" description="Low complexity" evidence="1">
    <location>
        <begin position="188"/>
        <end position="202"/>
    </location>
</feature>
<sequence length="680" mass="71319">MKRAALIGAAAASSAVNAEWFKGRSSSNEQKWEPARATVSSSEYTDSLGWTPRPTPGPAEAALRRELLKRGGTSTCAYFQGNTSPSAAIVCTSGAQCIVNDSNRAMGCCSSSNIQACNIATFCVDSTDAQSITTPAAPYTLLCQASTAPSCIMYTYASDSPYSGYRAFSCGTKPGVLTVAYTAPGSPSTGITSASGATTTTAQNSLPSEGGGNAPPITISSSSSPTNTRSSTASANPTSAGSPTSTSTTTAAGGGVGGGSTSSPSSAPSNENSSNNTPTILAGVIGGVGGLVIILTGILSFIFYTRKKRKEGNDPRNRPPIEKVKRPYMPPAFPNSFDYIAAYREARMSRRQSGRPPSGMSFRRQSFVRSMRRRSSMLPFWRQSQHQQQQQQQNQLLQNQQPQGQLQRQLSQRTAGAAPPRRSGDLKRINSSRFPQPPIPGPPPRTVRDVRQDEFDFGPRPSPTFSIPVNRNNRGIGPVPAKAASTLGRPPITRLDSDSGSNIDRVSSMSVEVSPQHRGGGGEASGTSRAGVGHKFRGGEIETGVIGGLRFSNTGTNDEPASAHTDFDSRFTPPFIHSPMSAHWRSGDIGIATVLAPTSAAVANSSGAGGGGGNGNDRIISTTGATAGSMSNKHDSHALPSPRSPRSPRAPQQYMLYNPKYGPPKETSAKRPVGHLNKMQ</sequence>
<feature type="compositionally biased region" description="Low complexity" evidence="1">
    <location>
        <begin position="383"/>
        <end position="412"/>
    </location>
</feature>
<name>A0ABR2HYV8_9PEZI</name>